<dbReference type="InterPro" id="IPR021109">
    <property type="entry name" value="Peptidase_aspartic_dom_sf"/>
</dbReference>
<keyword evidence="8" id="KW-0862">Zinc</keyword>
<dbReference type="Pfam" id="PF12259">
    <property type="entry name" value="Baculo_F"/>
    <property type="match status" value="1"/>
</dbReference>
<dbReference type="InterPro" id="IPR041588">
    <property type="entry name" value="Integrase_H2C2"/>
</dbReference>
<evidence type="ECO:0000256" key="1">
    <source>
        <dbReference type="ARBA" id="ARBA00012493"/>
    </source>
</evidence>
<evidence type="ECO:0000259" key="12">
    <source>
        <dbReference type="PROSITE" id="PS50994"/>
    </source>
</evidence>
<evidence type="ECO:0000256" key="9">
    <source>
        <dbReference type="SAM" id="MobiDB-lite"/>
    </source>
</evidence>
<proteinExistence type="predicted"/>
<dbReference type="InterPro" id="IPR001969">
    <property type="entry name" value="Aspartic_peptidase_AS"/>
</dbReference>
<name>A0A7R8UJV9_HERIL</name>
<keyword evidence="8" id="KW-0479">Metal-binding</keyword>
<evidence type="ECO:0000313" key="14">
    <source>
        <dbReference type="Proteomes" id="UP000594454"/>
    </source>
</evidence>
<evidence type="ECO:0000259" key="11">
    <source>
        <dbReference type="PROSITE" id="PS50158"/>
    </source>
</evidence>
<dbReference type="EMBL" id="LR899010">
    <property type="protein sequence ID" value="CAD7081879.1"/>
    <property type="molecule type" value="Genomic_DNA"/>
</dbReference>
<gene>
    <name evidence="13" type="ORF">HERILL_LOCUS4962</name>
</gene>
<evidence type="ECO:0000256" key="4">
    <source>
        <dbReference type="ARBA" id="ARBA00022722"/>
    </source>
</evidence>
<accession>A0A7R8UJV9</accession>
<dbReference type="EC" id="2.7.7.49" evidence="1"/>
<feature type="domain" description="CCHC-type" evidence="11">
    <location>
        <begin position="306"/>
        <end position="322"/>
    </location>
</feature>
<dbReference type="SUPFAM" id="SSF57756">
    <property type="entry name" value="Retrovirus zinc finger-like domains"/>
    <property type="match status" value="1"/>
</dbReference>
<keyword evidence="10" id="KW-0472">Membrane</keyword>
<dbReference type="Gene3D" id="1.10.340.70">
    <property type="match status" value="1"/>
</dbReference>
<dbReference type="Pfam" id="PF17921">
    <property type="entry name" value="Integrase_H2C2"/>
    <property type="match status" value="1"/>
</dbReference>
<feature type="domain" description="Integrase catalytic" evidence="12">
    <location>
        <begin position="902"/>
        <end position="1060"/>
    </location>
</feature>
<evidence type="ECO:0000256" key="7">
    <source>
        <dbReference type="ARBA" id="ARBA00022918"/>
    </source>
</evidence>
<evidence type="ECO:0000313" key="13">
    <source>
        <dbReference type="EMBL" id="CAD7081879.1"/>
    </source>
</evidence>
<dbReference type="InParanoid" id="A0A7R8UJV9"/>
<dbReference type="SUPFAM" id="SSF56672">
    <property type="entry name" value="DNA/RNA polymerases"/>
    <property type="match status" value="1"/>
</dbReference>
<dbReference type="InterPro" id="IPR012337">
    <property type="entry name" value="RNaseH-like_sf"/>
</dbReference>
<keyword evidence="10" id="KW-1133">Transmembrane helix</keyword>
<dbReference type="GO" id="GO:0004190">
    <property type="term" value="F:aspartic-type endopeptidase activity"/>
    <property type="evidence" value="ECO:0007669"/>
    <property type="project" value="InterPro"/>
</dbReference>
<dbReference type="GO" id="GO:0015074">
    <property type="term" value="P:DNA integration"/>
    <property type="evidence" value="ECO:0007669"/>
    <property type="project" value="InterPro"/>
</dbReference>
<keyword evidence="10" id="KW-0812">Transmembrane</keyword>
<keyword evidence="7" id="KW-0695">RNA-directed DNA polymerase</keyword>
<dbReference type="Gene3D" id="3.30.420.10">
    <property type="entry name" value="Ribonuclease H-like superfamily/Ribonuclease H"/>
    <property type="match status" value="1"/>
</dbReference>
<evidence type="ECO:0000256" key="3">
    <source>
        <dbReference type="ARBA" id="ARBA00022695"/>
    </source>
</evidence>
<dbReference type="GO" id="GO:0003676">
    <property type="term" value="F:nucleic acid binding"/>
    <property type="evidence" value="ECO:0007669"/>
    <property type="project" value="InterPro"/>
</dbReference>
<feature type="region of interest" description="Disordered" evidence="9">
    <location>
        <begin position="761"/>
        <end position="818"/>
    </location>
</feature>
<evidence type="ECO:0000256" key="2">
    <source>
        <dbReference type="ARBA" id="ARBA00022679"/>
    </source>
</evidence>
<feature type="compositionally biased region" description="Basic and acidic residues" evidence="9">
    <location>
        <begin position="326"/>
        <end position="350"/>
    </location>
</feature>
<dbReference type="SMART" id="SM00343">
    <property type="entry name" value="ZnF_C2HC"/>
    <property type="match status" value="1"/>
</dbReference>
<feature type="transmembrane region" description="Helical" evidence="10">
    <location>
        <begin position="1689"/>
        <end position="1710"/>
    </location>
</feature>
<organism evidence="13 14">
    <name type="scientific">Hermetia illucens</name>
    <name type="common">Black soldier fly</name>
    <dbReference type="NCBI Taxonomy" id="343691"/>
    <lineage>
        <taxon>Eukaryota</taxon>
        <taxon>Metazoa</taxon>
        <taxon>Ecdysozoa</taxon>
        <taxon>Arthropoda</taxon>
        <taxon>Hexapoda</taxon>
        <taxon>Insecta</taxon>
        <taxon>Pterygota</taxon>
        <taxon>Neoptera</taxon>
        <taxon>Endopterygota</taxon>
        <taxon>Diptera</taxon>
        <taxon>Brachycera</taxon>
        <taxon>Stratiomyomorpha</taxon>
        <taxon>Stratiomyidae</taxon>
        <taxon>Hermetiinae</taxon>
        <taxon>Hermetia</taxon>
    </lineage>
</organism>
<dbReference type="InterPro" id="IPR050951">
    <property type="entry name" value="Retrovirus_Pol_polyprotein"/>
</dbReference>
<keyword evidence="3" id="KW-0548">Nucleotidyltransferase</keyword>
<dbReference type="Gene3D" id="2.30.30.850">
    <property type="match status" value="1"/>
</dbReference>
<dbReference type="InterPro" id="IPR036875">
    <property type="entry name" value="Znf_CCHC_sf"/>
</dbReference>
<dbReference type="GO" id="GO:0003964">
    <property type="term" value="F:RNA-directed DNA polymerase activity"/>
    <property type="evidence" value="ECO:0007669"/>
    <property type="project" value="UniProtKB-KW"/>
</dbReference>
<dbReference type="SUPFAM" id="SSF53098">
    <property type="entry name" value="Ribonuclease H-like"/>
    <property type="match status" value="1"/>
</dbReference>
<dbReference type="SUPFAM" id="SSF50630">
    <property type="entry name" value="Acid proteases"/>
    <property type="match status" value="1"/>
</dbReference>
<dbReference type="PANTHER" id="PTHR37984">
    <property type="entry name" value="PROTEIN CBG26694"/>
    <property type="match status" value="1"/>
</dbReference>
<dbReference type="InterPro" id="IPR005162">
    <property type="entry name" value="Retrotrans_gag_dom"/>
</dbReference>
<dbReference type="InterPro" id="IPR036397">
    <property type="entry name" value="RNaseH_sf"/>
</dbReference>
<dbReference type="InterPro" id="IPR001878">
    <property type="entry name" value="Znf_CCHC"/>
</dbReference>
<keyword evidence="8" id="KW-0863">Zinc-finger</keyword>
<dbReference type="InterPro" id="IPR022048">
    <property type="entry name" value="Envelope_fusion-like"/>
</dbReference>
<dbReference type="Pfam" id="PF00098">
    <property type="entry name" value="zf-CCHC"/>
    <property type="match status" value="1"/>
</dbReference>
<dbReference type="OrthoDB" id="8055427at2759"/>
<dbReference type="PANTHER" id="PTHR37984:SF5">
    <property type="entry name" value="PROTEIN NYNRIN-LIKE"/>
    <property type="match status" value="1"/>
</dbReference>
<sequence>MKYRVKRGKLKTKLSVDEIFEDKYRETLLIKLGRKYVTFDLFRNFVFKQSEEKRKGQFVDNSDSDSELSDTITCESELIPVLEDLMLDQNSSSEMATSSTETVGYNVSFNDLKSFIPVFEGKADDAFNFIYACEEAMSLARGALQTLLFKYICTQLRGNAQTIILNEEFGNWDALKAKLKQVYAESHSMLHLQRELFSFKQYNSETVVQYHQRLLGLHRRILTSRSDSSKRGENAFLEEQVLTVFINGLKQELTMYVITQKPKTLEEASRLAQEEEQRLGLVKPSVKKDFTDRNVPRIHKIQTDKKCYNCGKIGHFQRDCRNKKFEPKKFDNNKNPDNIRKNHHDSENKSGHRKTFNRKEDGGNNCMPSQSQNNEYRVNSLDIEESPYLFLNFEGRFLKLLIDTGSSLNVIAAKFVFEHQVDKSEFTNYKCINAIDGTTFGSTVVSLSYGNNEFRIPFQVATNRLFDKFDGILGAPFLVEHKALLDLENYTLKLGKSILRLTRRTFSAKPRAETLHYLHVNAQPGENLLVSGLQEGNLSVADMLVEVDNNCEIPILILNKDNNETKLNTDDLIICNIRQEELNVKEIKVKIRDDHMNSEEKESIWEILREYACLFNEIDPDQLTKAAEHTIDTIPGTKPIHTKIYRFPKIHEQEVKAQIDDLIKNKTIKERKDNKVADELSRNISVNAIVRTTNGNYKEMDGEHSNDMSEELLGYKHRKLIDDITINKYGDLICKENDKIIRIFKNGTIKEIQLTEIDEEIEDDLSQREGNEDNGMPPKLTPEIDIGPRTYRDDENPPELLPEVNRNPKNNEIDDEQNCPDLDPEIIYVDNKEEQTRLIKEFHDGVIGGHRGVNCLEDFLRRSYRWKGMRKAIRDYVRNCDVCQHQKIIRRNLKTPMVIEKLKEQPFDRVAMDVVGFKWKGKDYKALTMQDNLTKYLKYIYVRKETSNYISRAIINEWIGYFGIPKEILADNSNVLTGKSITELCKRLGIKQIPISTMHPQSNGGAERSHGRLKEYLRSVVKETDLDHKEILGMASLCFNQCISQGTNKSAEELLFGRKTLPIENIRVPSDQQGQGSILSKRLQILKDMRERAKQFNWKMKEKQKERYDEKLDKRKIEYNFEIGDQVLIRQKTRKDTAEKWFGPFKILDSTQNSIQIDNRSKSWFNKCDAKLYFSGDVTVKPINYPGAFFNYISDLKFVDQQLKLIKVIDLSEFEMQLSNVKVLLNNVNELCTSKIAACKNLKLNGELQVKRLGHNINTVYGLLGLTPNIRLRRGIANWVGGSLKFLFGSMDSDDFDQIQNAIHSIERNEFNISKGMMKNTYLMKEINKQSKIISTEQNSIRLKINEIIEEIKLFSNVSNEHEQQLSLQVYYEDIYSKLYHKIEVLDLQIEILRDSLLFIQAGILHPFILEPEQLVEELNNIKEKDDLAISPLIGNYKFITKDLQLSAYLKQKKIFVVISMDKVTRQHFELYETVVFPYIRTNVVITIDNLKKYLIISKDREFYITIDELDCKEIGEVKICKPLPLKSIYIKSCVINLFLKQSDKECEFRKIDADLDIMHKINNLQLLTVNTMETNVECKCNKSKEIKIIGTNILSFTNDCSIHSVTHDYLPEKIAFESFTKRDRIIELEDCCTIFNIKDIKQSENRIGKLSTDNVHEIKDLTLELVEQANFWDKAVQPIPKIIRRNSIVSSIIGIVVLVAIAFSIYKCANGNLSITIFRSCFNRKNRIRKLNKIDKNVVAYNRSDEDIRIEPIVPISLESSNENTRRIRSRYL</sequence>
<dbReference type="GO" id="GO:0042575">
    <property type="term" value="C:DNA polymerase complex"/>
    <property type="evidence" value="ECO:0007669"/>
    <property type="project" value="UniProtKB-ARBA"/>
</dbReference>
<dbReference type="PROSITE" id="PS00141">
    <property type="entry name" value="ASP_PROTEASE"/>
    <property type="match status" value="1"/>
</dbReference>
<dbReference type="Proteomes" id="UP000594454">
    <property type="component" value="Chromosome 2"/>
</dbReference>
<dbReference type="Pfam" id="PF03732">
    <property type="entry name" value="Retrotrans_gag"/>
    <property type="match status" value="1"/>
</dbReference>
<keyword evidence="4" id="KW-0540">Nuclease</keyword>
<dbReference type="GO" id="GO:0008270">
    <property type="term" value="F:zinc ion binding"/>
    <property type="evidence" value="ECO:0007669"/>
    <property type="project" value="UniProtKB-KW"/>
</dbReference>
<reference evidence="13 14" key="1">
    <citation type="submission" date="2020-11" db="EMBL/GenBank/DDBJ databases">
        <authorList>
            <person name="Wallbank WR R."/>
            <person name="Pardo Diaz C."/>
            <person name="Kozak K."/>
            <person name="Martin S."/>
            <person name="Jiggins C."/>
            <person name="Moest M."/>
            <person name="Warren A I."/>
            <person name="Generalovic N T."/>
            <person name="Byers J.R.P. K."/>
            <person name="Montejo-Kovacevich G."/>
            <person name="Yen C E."/>
        </authorList>
    </citation>
    <scope>NUCLEOTIDE SEQUENCE [LARGE SCALE GENOMIC DNA]</scope>
</reference>
<keyword evidence="6" id="KW-0378">Hydrolase</keyword>
<dbReference type="GO" id="GO:0006508">
    <property type="term" value="P:proteolysis"/>
    <property type="evidence" value="ECO:0007669"/>
    <property type="project" value="InterPro"/>
</dbReference>
<dbReference type="Gene3D" id="4.10.60.10">
    <property type="entry name" value="Zinc finger, CCHC-type"/>
    <property type="match status" value="1"/>
</dbReference>
<dbReference type="InterPro" id="IPR043502">
    <property type="entry name" value="DNA/RNA_pol_sf"/>
</dbReference>
<keyword evidence="2" id="KW-0808">Transferase</keyword>
<evidence type="ECO:0000256" key="10">
    <source>
        <dbReference type="SAM" id="Phobius"/>
    </source>
</evidence>
<feature type="region of interest" description="Disordered" evidence="9">
    <location>
        <begin position="326"/>
        <end position="373"/>
    </location>
</feature>
<keyword evidence="5" id="KW-0255">Endonuclease</keyword>
<dbReference type="PROSITE" id="PS50994">
    <property type="entry name" value="INTEGRASE"/>
    <property type="match status" value="1"/>
</dbReference>
<dbReference type="InterPro" id="IPR001584">
    <property type="entry name" value="Integrase_cat-core"/>
</dbReference>
<protein>
    <recommendedName>
        <fullName evidence="1">RNA-directed DNA polymerase</fullName>
        <ecNumber evidence="1">2.7.7.49</ecNumber>
    </recommendedName>
</protein>
<dbReference type="PROSITE" id="PS50158">
    <property type="entry name" value="ZF_CCHC"/>
    <property type="match status" value="1"/>
</dbReference>
<dbReference type="GO" id="GO:0004519">
    <property type="term" value="F:endonuclease activity"/>
    <property type="evidence" value="ECO:0007669"/>
    <property type="project" value="UniProtKB-KW"/>
</dbReference>
<dbReference type="Gene3D" id="2.40.70.10">
    <property type="entry name" value="Acid Proteases"/>
    <property type="match status" value="1"/>
</dbReference>
<evidence type="ECO:0000256" key="5">
    <source>
        <dbReference type="ARBA" id="ARBA00022759"/>
    </source>
</evidence>
<keyword evidence="14" id="KW-1185">Reference proteome</keyword>
<evidence type="ECO:0000256" key="8">
    <source>
        <dbReference type="PROSITE-ProRule" id="PRU00047"/>
    </source>
</evidence>
<evidence type="ECO:0000256" key="6">
    <source>
        <dbReference type="ARBA" id="ARBA00022801"/>
    </source>
</evidence>
<dbReference type="Gene3D" id="3.10.10.10">
    <property type="entry name" value="HIV Type 1 Reverse Transcriptase, subunit A, domain 1"/>
    <property type="match status" value="1"/>
</dbReference>
<dbReference type="CDD" id="cd00303">
    <property type="entry name" value="retropepsin_like"/>
    <property type="match status" value="1"/>
</dbReference>